<sequence>MTYKHAHYGERIGSYMGEPIFALIDAPEGRFVFDRLARYVDDGYPLDQLSRGEVMSPAGVVYRLAD</sequence>
<gene>
    <name evidence="1" type="ORF">FOKN1_1539</name>
</gene>
<dbReference type="AlphaFoldDB" id="A0A1Z4VRV6"/>
<keyword evidence="1" id="KW-0255">Endonuclease</keyword>
<keyword evidence="1" id="KW-0378">Hydrolase</keyword>
<dbReference type="GO" id="GO:0004519">
    <property type="term" value="F:endonuclease activity"/>
    <property type="evidence" value="ECO:0007669"/>
    <property type="project" value="UniProtKB-KW"/>
</dbReference>
<name>A0A1Z4VRV6_9GAMM</name>
<proteinExistence type="predicted"/>
<protein>
    <submittedName>
        <fullName evidence="1">Intein/homing endonuclease</fullName>
    </submittedName>
</protein>
<evidence type="ECO:0000313" key="1">
    <source>
        <dbReference type="EMBL" id="BAZ93934.1"/>
    </source>
</evidence>
<dbReference type="KEGG" id="ttc:FOKN1_1539"/>
<accession>A0A1Z4VRV6</accession>
<keyword evidence="2" id="KW-1185">Reference proteome</keyword>
<reference evidence="1 2" key="1">
    <citation type="submission" date="2017-05" db="EMBL/GenBank/DDBJ databases">
        <title>Thiocyanate degradation by Thiohalobacter thiocyanaticus FOKN1.</title>
        <authorList>
            <person name="Oshiki M."/>
            <person name="Fukushima T."/>
            <person name="Kawano S."/>
            <person name="Nakagawa J."/>
        </authorList>
    </citation>
    <scope>NUCLEOTIDE SEQUENCE [LARGE SCALE GENOMIC DNA]</scope>
    <source>
        <strain evidence="1 2">FOKN1</strain>
    </source>
</reference>
<dbReference type="Proteomes" id="UP000218765">
    <property type="component" value="Chromosome"/>
</dbReference>
<dbReference type="EMBL" id="AP018052">
    <property type="protein sequence ID" value="BAZ93934.1"/>
    <property type="molecule type" value="Genomic_DNA"/>
</dbReference>
<organism evidence="1 2">
    <name type="scientific">Thiohalobacter thiocyanaticus</name>
    <dbReference type="NCBI Taxonomy" id="585455"/>
    <lineage>
        <taxon>Bacteria</taxon>
        <taxon>Pseudomonadati</taxon>
        <taxon>Pseudomonadota</taxon>
        <taxon>Gammaproteobacteria</taxon>
        <taxon>Thiohalobacterales</taxon>
        <taxon>Thiohalobacteraceae</taxon>
        <taxon>Thiohalobacter</taxon>
    </lineage>
</organism>
<evidence type="ECO:0000313" key="2">
    <source>
        <dbReference type="Proteomes" id="UP000218765"/>
    </source>
</evidence>
<keyword evidence="1" id="KW-0540">Nuclease</keyword>
<dbReference type="OrthoDB" id="5801480at2"/>
<dbReference type="RefSeq" id="WP_096366081.1">
    <property type="nucleotide sequence ID" value="NZ_AP018052.1"/>
</dbReference>